<reference evidence="3 4" key="1">
    <citation type="submission" date="2020-01" db="EMBL/GenBank/DDBJ databases">
        <title>Identification and distribution of gene clusters putatively required for synthesis of sphingolipid metabolism inhibitors in phylogenetically diverse species of the filamentous fungus Fusarium.</title>
        <authorList>
            <person name="Kim H.-S."/>
            <person name="Busman M."/>
            <person name="Brown D.W."/>
            <person name="Divon H."/>
            <person name="Uhlig S."/>
            <person name="Proctor R.H."/>
        </authorList>
    </citation>
    <scope>NUCLEOTIDE SEQUENCE [LARGE SCALE GENOMIC DNA]</scope>
    <source>
        <strain evidence="3 4">NRRL 20459</strain>
    </source>
</reference>
<evidence type="ECO:0000313" key="4">
    <source>
        <dbReference type="Proteomes" id="UP000554235"/>
    </source>
</evidence>
<keyword evidence="1" id="KW-0175">Coiled coil</keyword>
<dbReference type="AlphaFoldDB" id="A0A8H4NVN2"/>
<evidence type="ECO:0000313" key="3">
    <source>
        <dbReference type="EMBL" id="KAF4452924.1"/>
    </source>
</evidence>
<sequence>MRSRTTVSRRHADSAFQESHMTSNEDSDGISLGDTTGDSDAEDTEESGDDSIVVPDDFVEYFETLSSSSSEMLTEPSSPVRPRYRRMRRCRRCQSGSGIDTPPSTYFETLGSDEELLIGLDDPVSARLDNAIAALDRLRDSLQDIRMEIDLAEEKPLGY</sequence>
<name>A0A8H4NVN2_9HYPO</name>
<evidence type="ECO:0000256" key="2">
    <source>
        <dbReference type="SAM" id="MobiDB-lite"/>
    </source>
</evidence>
<keyword evidence="4" id="KW-1185">Reference proteome</keyword>
<gene>
    <name evidence="3" type="ORF">FALBO_16085</name>
</gene>
<dbReference type="EMBL" id="JAADYS010002926">
    <property type="protein sequence ID" value="KAF4452924.1"/>
    <property type="molecule type" value="Genomic_DNA"/>
</dbReference>
<proteinExistence type="predicted"/>
<feature type="region of interest" description="Disordered" evidence="2">
    <location>
        <begin position="1"/>
        <end position="53"/>
    </location>
</feature>
<feature type="compositionally biased region" description="Acidic residues" evidence="2">
    <location>
        <begin position="37"/>
        <end position="49"/>
    </location>
</feature>
<evidence type="ECO:0000256" key="1">
    <source>
        <dbReference type="SAM" id="Coils"/>
    </source>
</evidence>
<organism evidence="3 4">
    <name type="scientific">Fusarium albosuccineum</name>
    <dbReference type="NCBI Taxonomy" id="1237068"/>
    <lineage>
        <taxon>Eukaryota</taxon>
        <taxon>Fungi</taxon>
        <taxon>Dikarya</taxon>
        <taxon>Ascomycota</taxon>
        <taxon>Pezizomycotina</taxon>
        <taxon>Sordariomycetes</taxon>
        <taxon>Hypocreomycetidae</taxon>
        <taxon>Hypocreales</taxon>
        <taxon>Nectriaceae</taxon>
        <taxon>Fusarium</taxon>
        <taxon>Fusarium decemcellulare species complex</taxon>
    </lineage>
</organism>
<feature type="coiled-coil region" evidence="1">
    <location>
        <begin position="128"/>
        <end position="155"/>
    </location>
</feature>
<protein>
    <submittedName>
        <fullName evidence="3">Uncharacterized protein</fullName>
    </submittedName>
</protein>
<comment type="caution">
    <text evidence="3">The sequence shown here is derived from an EMBL/GenBank/DDBJ whole genome shotgun (WGS) entry which is preliminary data.</text>
</comment>
<dbReference type="Proteomes" id="UP000554235">
    <property type="component" value="Unassembled WGS sequence"/>
</dbReference>
<feature type="region of interest" description="Disordered" evidence="2">
    <location>
        <begin position="66"/>
        <end position="86"/>
    </location>
</feature>
<accession>A0A8H4NVN2</accession>
<dbReference type="OrthoDB" id="10553339at2759"/>
<feature type="compositionally biased region" description="Low complexity" evidence="2">
    <location>
        <begin position="66"/>
        <end position="78"/>
    </location>
</feature>